<dbReference type="AlphaFoldDB" id="A0A1M7DRW1"/>
<organism evidence="1 2">
    <name type="scientific">Xylanibacter ruminicola</name>
    <name type="common">Prevotella ruminicola</name>
    <dbReference type="NCBI Taxonomy" id="839"/>
    <lineage>
        <taxon>Bacteria</taxon>
        <taxon>Pseudomonadati</taxon>
        <taxon>Bacteroidota</taxon>
        <taxon>Bacteroidia</taxon>
        <taxon>Bacteroidales</taxon>
        <taxon>Prevotellaceae</taxon>
        <taxon>Xylanibacter</taxon>
    </lineage>
</organism>
<name>A0A1M7DRW1_XYLRU</name>
<protein>
    <submittedName>
        <fullName evidence="1">Virulence protein RhuM family protein</fullName>
    </submittedName>
</protein>
<dbReference type="InterPro" id="IPR011204">
    <property type="entry name" value="Virulence_RhuM-like"/>
</dbReference>
<dbReference type="Pfam" id="PF13310">
    <property type="entry name" value="Virulence_RhuM"/>
    <property type="match status" value="1"/>
</dbReference>
<dbReference type="Proteomes" id="UP000184280">
    <property type="component" value="Unassembled WGS sequence"/>
</dbReference>
<gene>
    <name evidence="1" type="ORF">SAMN04488494_0824</name>
</gene>
<evidence type="ECO:0000313" key="1">
    <source>
        <dbReference type="EMBL" id="SHL82118.1"/>
    </source>
</evidence>
<evidence type="ECO:0000313" key="2">
    <source>
        <dbReference type="Proteomes" id="UP000184280"/>
    </source>
</evidence>
<sequence length="186" mass="21638">MCTQTAHLCCILDVRLENETVWLTQAQMAELFQKERTVITRHINNVFKEGELEREVVCAKFAHTTQHGALKGKQQIKETILYNLDVIISVGYRVHSKRGTAFRIWARKIIKEYLVKGYAINDRIRKDQIAELRQLVKVAGRAINNQEVLETVESQDLLNVVVDYTYALDTLDNYDYERLTKQLLLL</sequence>
<dbReference type="PANTHER" id="PTHR35810:SF1">
    <property type="entry name" value="CYTOPLASMIC PROTEIN"/>
    <property type="match status" value="1"/>
</dbReference>
<proteinExistence type="predicted"/>
<accession>A0A1M7DRW1</accession>
<dbReference type="PANTHER" id="PTHR35810">
    <property type="entry name" value="CYTOPLASMIC PROTEIN-RELATED"/>
    <property type="match status" value="1"/>
</dbReference>
<reference evidence="1 2" key="1">
    <citation type="submission" date="2016-11" db="EMBL/GenBank/DDBJ databases">
        <authorList>
            <person name="Jaros S."/>
            <person name="Januszkiewicz K."/>
            <person name="Wedrychowicz H."/>
        </authorList>
    </citation>
    <scope>NUCLEOTIDE SEQUENCE [LARGE SCALE GENOMIC DNA]</scope>
    <source>
        <strain evidence="1 2">BPI-34</strain>
    </source>
</reference>
<dbReference type="EMBL" id="FRCJ01000001">
    <property type="protein sequence ID" value="SHL82118.1"/>
    <property type="molecule type" value="Genomic_DNA"/>
</dbReference>